<dbReference type="EMBL" id="JBHUHT010000004">
    <property type="protein sequence ID" value="MFD2094556.1"/>
    <property type="molecule type" value="Genomic_DNA"/>
</dbReference>
<accession>A0ABW4XIR6</accession>
<keyword evidence="1" id="KW-0472">Membrane</keyword>
<dbReference type="RefSeq" id="WP_345338721.1">
    <property type="nucleotide sequence ID" value="NZ_BAABLI010000007.1"/>
</dbReference>
<reference evidence="4" key="1">
    <citation type="journal article" date="2019" name="Int. J. Syst. Evol. Microbiol.">
        <title>The Global Catalogue of Microorganisms (GCM) 10K type strain sequencing project: providing services to taxonomists for standard genome sequencing and annotation.</title>
        <authorList>
            <consortium name="The Broad Institute Genomics Platform"/>
            <consortium name="The Broad Institute Genome Sequencing Center for Infectious Disease"/>
            <person name="Wu L."/>
            <person name="Ma J."/>
        </authorList>
    </citation>
    <scope>NUCLEOTIDE SEQUENCE [LARGE SCALE GENOMIC DNA]</scope>
    <source>
        <strain evidence="4">CGMCC 1.10992</strain>
    </source>
</reference>
<keyword evidence="4" id="KW-1185">Reference proteome</keyword>
<name>A0ABW4XIR6_9GAMM</name>
<comment type="caution">
    <text evidence="3">The sequence shown here is derived from an EMBL/GenBank/DDBJ whole genome shotgun (WGS) entry which is preliminary data.</text>
</comment>
<sequence length="200" mass="22804">MLWKRKSSAQNFTIRAVVVLLFGLALYFGLQSEKVNDMLNLFKRYDVELFSEVRGQAKANGKPLAGVEVTRSVSYEDYKDGKEQLSKTTTDSNGNFSFPPLVIKSSAPGNVFGQNMSILQSVTIKHEDRVYFLWAASKRWKPSPAFSSLLSKLQCDLSDQELTFVVDTSVEDWGDFQTVESLCRWEDNKLVRVFEDKDYL</sequence>
<evidence type="ECO:0000313" key="4">
    <source>
        <dbReference type="Proteomes" id="UP001597380"/>
    </source>
</evidence>
<gene>
    <name evidence="3" type="ORF">ACFSJ3_01040</name>
</gene>
<dbReference type="Proteomes" id="UP001597380">
    <property type="component" value="Unassembled WGS sequence"/>
</dbReference>
<protein>
    <submittedName>
        <fullName evidence="3">DUF6795 domain-containing protein</fullName>
    </submittedName>
</protein>
<evidence type="ECO:0000256" key="1">
    <source>
        <dbReference type="SAM" id="Phobius"/>
    </source>
</evidence>
<dbReference type="InterPro" id="IPR046474">
    <property type="entry name" value="DUF6795"/>
</dbReference>
<organism evidence="3 4">
    <name type="scientific">Corallincola platygyrae</name>
    <dbReference type="NCBI Taxonomy" id="1193278"/>
    <lineage>
        <taxon>Bacteria</taxon>
        <taxon>Pseudomonadati</taxon>
        <taxon>Pseudomonadota</taxon>
        <taxon>Gammaproteobacteria</taxon>
        <taxon>Alteromonadales</taxon>
        <taxon>Psychromonadaceae</taxon>
        <taxon>Corallincola</taxon>
    </lineage>
</organism>
<feature type="transmembrane region" description="Helical" evidence="1">
    <location>
        <begin position="12"/>
        <end position="30"/>
    </location>
</feature>
<evidence type="ECO:0000259" key="2">
    <source>
        <dbReference type="Pfam" id="PF20598"/>
    </source>
</evidence>
<keyword evidence="1" id="KW-1133">Transmembrane helix</keyword>
<evidence type="ECO:0000313" key="3">
    <source>
        <dbReference type="EMBL" id="MFD2094556.1"/>
    </source>
</evidence>
<proteinExistence type="predicted"/>
<feature type="domain" description="DUF6795" evidence="2">
    <location>
        <begin position="53"/>
        <end position="159"/>
    </location>
</feature>
<keyword evidence="1" id="KW-0812">Transmembrane</keyword>
<dbReference type="Pfam" id="PF20598">
    <property type="entry name" value="DUF6795"/>
    <property type="match status" value="1"/>
</dbReference>